<name>A0A0V1PZV5_9ASCO</name>
<dbReference type="OrthoDB" id="4084571at2759"/>
<dbReference type="GeneID" id="26839461"/>
<dbReference type="Proteomes" id="UP000054251">
    <property type="component" value="Unassembled WGS sequence"/>
</dbReference>
<dbReference type="RefSeq" id="XP_015467873.1">
    <property type="nucleotide sequence ID" value="XM_015611282.1"/>
</dbReference>
<dbReference type="AlphaFoldDB" id="A0A0V1PZV5"/>
<organism evidence="2 3">
    <name type="scientific">Debaryomyces fabryi</name>
    <dbReference type="NCBI Taxonomy" id="58627"/>
    <lineage>
        <taxon>Eukaryota</taxon>
        <taxon>Fungi</taxon>
        <taxon>Dikarya</taxon>
        <taxon>Ascomycota</taxon>
        <taxon>Saccharomycotina</taxon>
        <taxon>Pichiomycetes</taxon>
        <taxon>Debaryomycetaceae</taxon>
        <taxon>Debaryomyces</taxon>
    </lineage>
</organism>
<comment type="caution">
    <text evidence="2">The sequence shown here is derived from an EMBL/GenBank/DDBJ whole genome shotgun (WGS) entry which is preliminary data.</text>
</comment>
<keyword evidence="3" id="KW-1185">Reference proteome</keyword>
<evidence type="ECO:0000256" key="1">
    <source>
        <dbReference type="SAM" id="Phobius"/>
    </source>
</evidence>
<evidence type="ECO:0000313" key="3">
    <source>
        <dbReference type="Proteomes" id="UP000054251"/>
    </source>
</evidence>
<accession>A0A0V1PZV5</accession>
<dbReference type="EMBL" id="LMYN01000043">
    <property type="protein sequence ID" value="KSA01771.1"/>
    <property type="molecule type" value="Genomic_DNA"/>
</dbReference>
<evidence type="ECO:0000313" key="2">
    <source>
        <dbReference type="EMBL" id="KSA01771.1"/>
    </source>
</evidence>
<protein>
    <submittedName>
        <fullName evidence="2">Uncharacterized protein</fullName>
    </submittedName>
</protein>
<reference evidence="2 3" key="1">
    <citation type="submission" date="2015-11" db="EMBL/GenBank/DDBJ databases">
        <title>The genome of Debaryomyces fabryi.</title>
        <authorList>
            <person name="Tafer H."/>
            <person name="Lopandic K."/>
        </authorList>
    </citation>
    <scope>NUCLEOTIDE SEQUENCE [LARGE SCALE GENOMIC DNA]</scope>
    <source>
        <strain evidence="2 3">CBS 789</strain>
    </source>
</reference>
<proteinExistence type="predicted"/>
<gene>
    <name evidence="2" type="ORF">AC631_02452</name>
</gene>
<keyword evidence="1" id="KW-1133">Transmembrane helix</keyword>
<sequence length="96" mass="10996">MTQKLPATPPFSHRLVVGTIALMAGMYLLMDAGKDFEYIKFTPHSPEEIERRKKEHVGLQIKQLDTRTLDYTPEAKEKLRGLVEQNNLASNNNELK</sequence>
<keyword evidence="1" id="KW-0472">Membrane</keyword>
<feature type="transmembrane region" description="Helical" evidence="1">
    <location>
        <begin position="12"/>
        <end position="30"/>
    </location>
</feature>
<keyword evidence="1" id="KW-0812">Transmembrane</keyword>